<name>A0A6A2XCT6_HIBSY</name>
<dbReference type="GO" id="GO:0005840">
    <property type="term" value="C:ribosome"/>
    <property type="evidence" value="ECO:0007669"/>
    <property type="project" value="UniProtKB-KW"/>
</dbReference>
<gene>
    <name evidence="2" type="ORF">F3Y22_tig00112411pilonHSYRG00015</name>
</gene>
<dbReference type="AlphaFoldDB" id="A0A6A2XCT6"/>
<dbReference type="PANTHER" id="PTHR12861:SF3">
    <property type="entry name" value="TRANSLOCON-ASSOCIATED PROTEIN SUBUNIT BETA"/>
    <property type="match status" value="1"/>
</dbReference>
<dbReference type="PANTHER" id="PTHR12861">
    <property type="entry name" value="TRANSLOCON-ASSOCIATED PROTEIN, BETA SUBUNIT PRECURSOR TRAP-BETA SIGNAL SEQUENCE RECEPTOR BETA SUBUNIT"/>
    <property type="match status" value="1"/>
</dbReference>
<sequence>MISFAKDPDVIFLPLFPFRFLIGFLNRFKVSSVASFSVLSSTTTGPRSRPICHRFAPELKLLDEKLVMAAGISDSKVFYLKMKGKRKININSCRFMAKLKANVLLNTFIALFLISTATAAGDSPFVITHKKASLTRLKSGTERVSVSIDIYNQGFSQHMMGVSWIIAGLKMHLIGQKTMNVLWSPTIITFRIPTKAASQEAYSTSLLPLAILAEIPPEKKFDWAKRLLAKYGSQTSVISIVALFVYLLVTPSKSSGAKAHKKKR</sequence>
<evidence type="ECO:0000313" key="2">
    <source>
        <dbReference type="EMBL" id="KAE8667340.1"/>
    </source>
</evidence>
<feature type="transmembrane region" description="Helical" evidence="1">
    <location>
        <begin position="231"/>
        <end position="249"/>
    </location>
</feature>
<keyword evidence="1" id="KW-0472">Membrane</keyword>
<comment type="caution">
    <text evidence="2">The sequence shown here is derived from an EMBL/GenBank/DDBJ whole genome shotgun (WGS) entry which is preliminary data.</text>
</comment>
<keyword evidence="3" id="KW-1185">Reference proteome</keyword>
<dbReference type="Pfam" id="PF05753">
    <property type="entry name" value="TRAP_beta"/>
    <property type="match status" value="2"/>
</dbReference>
<organism evidence="2 3">
    <name type="scientific">Hibiscus syriacus</name>
    <name type="common">Rose of Sharon</name>
    <dbReference type="NCBI Taxonomy" id="106335"/>
    <lineage>
        <taxon>Eukaryota</taxon>
        <taxon>Viridiplantae</taxon>
        <taxon>Streptophyta</taxon>
        <taxon>Embryophyta</taxon>
        <taxon>Tracheophyta</taxon>
        <taxon>Spermatophyta</taxon>
        <taxon>Magnoliopsida</taxon>
        <taxon>eudicotyledons</taxon>
        <taxon>Gunneridae</taxon>
        <taxon>Pentapetalae</taxon>
        <taxon>rosids</taxon>
        <taxon>malvids</taxon>
        <taxon>Malvales</taxon>
        <taxon>Malvaceae</taxon>
        <taxon>Malvoideae</taxon>
        <taxon>Hibiscus</taxon>
    </lineage>
</organism>
<accession>A0A6A2XCT6</accession>
<keyword evidence="1" id="KW-1133">Transmembrane helix</keyword>
<feature type="transmembrane region" description="Helical" evidence="1">
    <location>
        <begin position="103"/>
        <end position="121"/>
    </location>
</feature>
<evidence type="ECO:0000313" key="3">
    <source>
        <dbReference type="Proteomes" id="UP000436088"/>
    </source>
</evidence>
<evidence type="ECO:0000256" key="1">
    <source>
        <dbReference type="SAM" id="Phobius"/>
    </source>
</evidence>
<reference evidence="2" key="1">
    <citation type="submission" date="2019-09" db="EMBL/GenBank/DDBJ databases">
        <title>Draft genome information of white flower Hibiscus syriacus.</title>
        <authorList>
            <person name="Kim Y.-M."/>
        </authorList>
    </citation>
    <scope>NUCLEOTIDE SEQUENCE [LARGE SCALE GENOMIC DNA]</scope>
    <source>
        <strain evidence="2">YM2019G1</strain>
    </source>
</reference>
<protein>
    <submittedName>
        <fullName evidence="2">60S ribosomal protein L7A-like protein</fullName>
    </submittedName>
</protein>
<dbReference type="Proteomes" id="UP000436088">
    <property type="component" value="Unassembled WGS sequence"/>
</dbReference>
<dbReference type="EMBL" id="VEPZ02001575">
    <property type="protein sequence ID" value="KAE8667340.1"/>
    <property type="molecule type" value="Genomic_DNA"/>
</dbReference>
<keyword evidence="1" id="KW-0812">Transmembrane</keyword>
<proteinExistence type="predicted"/>
<dbReference type="GO" id="GO:0005783">
    <property type="term" value="C:endoplasmic reticulum"/>
    <property type="evidence" value="ECO:0007669"/>
    <property type="project" value="TreeGrafter"/>
</dbReference>